<dbReference type="AlphaFoldDB" id="A0A1E7JH68"/>
<feature type="domain" description="AB hydrolase-1" evidence="1">
    <location>
        <begin position="29"/>
        <end position="264"/>
    </location>
</feature>
<dbReference type="OrthoDB" id="334507at2"/>
<accession>A0A1E7JH68</accession>
<dbReference type="EMBL" id="LJGT01000041">
    <property type="protein sequence ID" value="OEU85792.1"/>
    <property type="molecule type" value="Genomic_DNA"/>
</dbReference>
<protein>
    <submittedName>
        <fullName evidence="2">Alpha/beta hydrolase</fullName>
    </submittedName>
</protein>
<dbReference type="PANTHER" id="PTHR43194:SF5">
    <property type="entry name" value="PIMELOYL-[ACYL-CARRIER PROTEIN] METHYL ESTER ESTERASE"/>
    <property type="match status" value="1"/>
</dbReference>
<dbReference type="PANTHER" id="PTHR43194">
    <property type="entry name" value="HYDROLASE ALPHA/BETA FOLD FAMILY"/>
    <property type="match status" value="1"/>
</dbReference>
<organism evidence="2 3">
    <name type="scientific">Streptomyces abyssalis</name>
    <dbReference type="NCBI Taxonomy" id="933944"/>
    <lineage>
        <taxon>Bacteria</taxon>
        <taxon>Bacillati</taxon>
        <taxon>Actinomycetota</taxon>
        <taxon>Actinomycetes</taxon>
        <taxon>Kitasatosporales</taxon>
        <taxon>Streptomycetaceae</taxon>
        <taxon>Streptomyces</taxon>
    </lineage>
</organism>
<reference evidence="2 3" key="1">
    <citation type="journal article" date="2016" name="Front. Microbiol.">
        <title>Comparative Genomics Analysis of Streptomyces Species Reveals Their Adaptation to the Marine Environment and Their Diversity at the Genomic Level.</title>
        <authorList>
            <person name="Tian X."/>
            <person name="Zhang Z."/>
            <person name="Yang T."/>
            <person name="Chen M."/>
            <person name="Li J."/>
            <person name="Chen F."/>
            <person name="Yang J."/>
            <person name="Li W."/>
            <person name="Zhang B."/>
            <person name="Zhang Z."/>
            <person name="Wu J."/>
            <person name="Zhang C."/>
            <person name="Long L."/>
            <person name="Xiao J."/>
        </authorList>
    </citation>
    <scope>NUCLEOTIDE SEQUENCE [LARGE SCALE GENOMIC DNA]</scope>
    <source>
        <strain evidence="2 3">SCSIO 10390</strain>
    </source>
</reference>
<dbReference type="GO" id="GO:0016787">
    <property type="term" value="F:hydrolase activity"/>
    <property type="evidence" value="ECO:0007669"/>
    <property type="project" value="UniProtKB-KW"/>
</dbReference>
<dbReference type="STRING" id="933944.AN215_25610"/>
<name>A0A1E7JH68_9ACTN</name>
<keyword evidence="3" id="KW-1185">Reference proteome</keyword>
<sequence>MERWQLTETYASRSGMVRWDRFGDPDGEPLVLLHGTPFSSFIWRDLSRALARGHRIHVWDMPGYGASEKTGDQDISLEALTGVFAELLDHWGVTEPLVVAHDSGGAVALGAHLMRGVPYRRLALVDAVALSPWGSAFSGLVGRHAEVFGRLPHSAHRALIRDYVGSASSPGLRPGTLDALVEPWLTPEGQAAFYRQLTCRLDDKRYTDAMEGRYGTVDLPVLVCWGEDDAWVPVERGRELASRIPAARLSVIPGAGHLLPEDKPAELATELFAFLHEPG</sequence>
<gene>
    <name evidence="2" type="ORF">AN215_25610</name>
</gene>
<dbReference type="InterPro" id="IPR050228">
    <property type="entry name" value="Carboxylesterase_BioH"/>
</dbReference>
<proteinExistence type="predicted"/>
<dbReference type="InterPro" id="IPR029058">
    <property type="entry name" value="AB_hydrolase_fold"/>
</dbReference>
<dbReference type="RefSeq" id="WP_070010801.1">
    <property type="nucleotide sequence ID" value="NZ_LJGS01000039.1"/>
</dbReference>
<dbReference type="SUPFAM" id="SSF53474">
    <property type="entry name" value="alpha/beta-Hydrolases"/>
    <property type="match status" value="1"/>
</dbReference>
<dbReference type="InterPro" id="IPR000639">
    <property type="entry name" value="Epox_hydrolase-like"/>
</dbReference>
<evidence type="ECO:0000313" key="2">
    <source>
        <dbReference type="EMBL" id="OEU85792.1"/>
    </source>
</evidence>
<dbReference type="Pfam" id="PF00561">
    <property type="entry name" value="Abhydrolase_1"/>
    <property type="match status" value="1"/>
</dbReference>
<dbReference type="PATRIC" id="fig|933944.5.peg.4197"/>
<dbReference type="PRINTS" id="PR00412">
    <property type="entry name" value="EPOXHYDRLASE"/>
</dbReference>
<dbReference type="Proteomes" id="UP000176087">
    <property type="component" value="Unassembled WGS sequence"/>
</dbReference>
<keyword evidence="2" id="KW-0378">Hydrolase</keyword>
<dbReference type="Gene3D" id="3.40.50.1820">
    <property type="entry name" value="alpha/beta hydrolase"/>
    <property type="match status" value="1"/>
</dbReference>
<evidence type="ECO:0000259" key="1">
    <source>
        <dbReference type="Pfam" id="PF00561"/>
    </source>
</evidence>
<dbReference type="InterPro" id="IPR000073">
    <property type="entry name" value="AB_hydrolase_1"/>
</dbReference>
<evidence type="ECO:0000313" key="3">
    <source>
        <dbReference type="Proteomes" id="UP000176087"/>
    </source>
</evidence>
<dbReference type="PRINTS" id="PR00111">
    <property type="entry name" value="ABHYDROLASE"/>
</dbReference>
<comment type="caution">
    <text evidence="2">The sequence shown here is derived from an EMBL/GenBank/DDBJ whole genome shotgun (WGS) entry which is preliminary data.</text>
</comment>